<evidence type="ECO:0000313" key="1">
    <source>
        <dbReference type="EMBL" id="KRQ86759.1"/>
    </source>
</evidence>
<dbReference type="EMBL" id="LKHP01000007">
    <property type="protein sequence ID" value="KRQ86759.1"/>
    <property type="molecule type" value="Genomic_DNA"/>
</dbReference>
<dbReference type="AlphaFoldDB" id="A0A0R3JTA6"/>
<dbReference type="OrthoDB" id="2054315at2"/>
<comment type="caution">
    <text evidence="1">The sequence shown here is derived from an EMBL/GenBank/DDBJ whole genome shotgun (WGS) entry which is preliminary data.</text>
</comment>
<keyword evidence="2" id="KW-1185">Reference proteome</keyword>
<gene>
    <name evidence="1" type="ORF">ABG79_01511</name>
</gene>
<proteinExistence type="predicted"/>
<sequence length="73" mass="8064">MLKIVKVLRDNDGRVISYELNSGQIVSQNEAVDMVKRGDIKGAILGVDEYGHPTIHSVLGSNRFDDVKNLPEV</sequence>
<name>A0A0R3JTA6_CALMK</name>
<dbReference type="Pfam" id="PF13031">
    <property type="entry name" value="DUF3892"/>
    <property type="match status" value="1"/>
</dbReference>
<evidence type="ECO:0008006" key="3">
    <source>
        <dbReference type="Google" id="ProtNLM"/>
    </source>
</evidence>
<protein>
    <recommendedName>
        <fullName evidence="3">DUF3892 domain-containing protein</fullName>
    </recommendedName>
</protein>
<dbReference type="RefSeq" id="WP_057978719.1">
    <property type="nucleotide sequence ID" value="NZ_LKHP01000007.1"/>
</dbReference>
<dbReference type="Proteomes" id="UP000052015">
    <property type="component" value="Unassembled WGS sequence"/>
</dbReference>
<evidence type="ECO:0000313" key="2">
    <source>
        <dbReference type="Proteomes" id="UP000052015"/>
    </source>
</evidence>
<reference evidence="1 2" key="1">
    <citation type="submission" date="2015-09" db="EMBL/GenBank/DDBJ databases">
        <title>Draft genome sequence of a Caloramator mitchellensis, a moderate thermophile from the Great Artesian Basin of Australia.</title>
        <authorList>
            <person name="Patel B.K."/>
        </authorList>
    </citation>
    <scope>NUCLEOTIDE SEQUENCE [LARGE SCALE GENOMIC DNA]</scope>
    <source>
        <strain evidence="1 2">VF08</strain>
    </source>
</reference>
<organism evidence="1 2">
    <name type="scientific">Caloramator mitchellensis</name>
    <dbReference type="NCBI Taxonomy" id="908809"/>
    <lineage>
        <taxon>Bacteria</taxon>
        <taxon>Bacillati</taxon>
        <taxon>Bacillota</taxon>
        <taxon>Clostridia</taxon>
        <taxon>Eubacteriales</taxon>
        <taxon>Clostridiaceae</taxon>
        <taxon>Caloramator</taxon>
    </lineage>
</organism>
<accession>A0A0R3JTA6</accession>
<dbReference type="InterPro" id="IPR024997">
    <property type="entry name" value="DUF3892"/>
</dbReference>